<keyword evidence="3" id="KW-0963">Cytoplasm</keyword>
<dbReference type="GO" id="GO:0005737">
    <property type="term" value="C:cytoplasm"/>
    <property type="evidence" value="ECO:0007669"/>
    <property type="project" value="UniProtKB-SubCell"/>
</dbReference>
<evidence type="ECO:0000256" key="2">
    <source>
        <dbReference type="ARBA" id="ARBA00022443"/>
    </source>
</evidence>
<feature type="region of interest" description="Disordered" evidence="6">
    <location>
        <begin position="268"/>
        <end position="289"/>
    </location>
</feature>
<dbReference type="InterPro" id="IPR001452">
    <property type="entry name" value="SH3_domain"/>
</dbReference>
<feature type="region of interest" description="Disordered" evidence="6">
    <location>
        <begin position="32"/>
        <end position="61"/>
    </location>
</feature>
<evidence type="ECO:0000259" key="7">
    <source>
        <dbReference type="PROSITE" id="PS50002"/>
    </source>
</evidence>
<name>A0A8D0VSA0_PIG</name>
<dbReference type="PANTHER" id="PTHR15591">
    <property type="entry name" value="RUN AND SH3 DOMAIN CONTAINING"/>
    <property type="match status" value="1"/>
</dbReference>
<evidence type="ECO:0000259" key="8">
    <source>
        <dbReference type="PROSITE" id="PS50826"/>
    </source>
</evidence>
<feature type="region of interest" description="Disordered" evidence="6">
    <location>
        <begin position="708"/>
        <end position="732"/>
    </location>
</feature>
<comment type="subcellular location">
    <subcellularLocation>
        <location evidence="1">Cytoplasm</location>
    </subcellularLocation>
</comment>
<dbReference type="Gene3D" id="2.30.30.40">
    <property type="entry name" value="SH3 Domains"/>
    <property type="match status" value="1"/>
</dbReference>
<dbReference type="CDD" id="cd17701">
    <property type="entry name" value="RUN_RUSC1"/>
    <property type="match status" value="1"/>
</dbReference>
<reference evidence="9" key="1">
    <citation type="submission" date="2025-08" db="UniProtKB">
        <authorList>
            <consortium name="Ensembl"/>
        </authorList>
    </citation>
    <scope>IDENTIFICATION</scope>
</reference>
<feature type="region of interest" description="Disordered" evidence="6">
    <location>
        <begin position="89"/>
        <end position="150"/>
    </location>
</feature>
<feature type="region of interest" description="Disordered" evidence="6">
    <location>
        <begin position="189"/>
        <end position="226"/>
    </location>
</feature>
<accession>A0A8D0VSA0</accession>
<feature type="compositionally biased region" description="Pro residues" evidence="6">
    <location>
        <begin position="717"/>
        <end position="729"/>
    </location>
</feature>
<dbReference type="PANTHER" id="PTHR15591:SF11">
    <property type="entry name" value="AP-4 COMPLEX ACCESSORY SUBUNIT RUSC1"/>
    <property type="match status" value="1"/>
</dbReference>
<proteinExistence type="predicted"/>
<dbReference type="PROSITE" id="PS50002">
    <property type="entry name" value="SH3"/>
    <property type="match status" value="1"/>
</dbReference>
<dbReference type="PROSITE" id="PS50826">
    <property type="entry name" value="RUN"/>
    <property type="match status" value="1"/>
</dbReference>
<evidence type="ECO:0000256" key="3">
    <source>
        <dbReference type="ARBA" id="ARBA00022490"/>
    </source>
</evidence>
<dbReference type="SMART" id="SM00593">
    <property type="entry name" value="RUN"/>
    <property type="match status" value="1"/>
</dbReference>
<organism evidence="9 10">
    <name type="scientific">Sus scrofa</name>
    <name type="common">Pig</name>
    <dbReference type="NCBI Taxonomy" id="9823"/>
    <lineage>
        <taxon>Eukaryota</taxon>
        <taxon>Metazoa</taxon>
        <taxon>Chordata</taxon>
        <taxon>Craniata</taxon>
        <taxon>Vertebrata</taxon>
        <taxon>Euteleostomi</taxon>
        <taxon>Mammalia</taxon>
        <taxon>Eutheria</taxon>
        <taxon>Laurasiatheria</taxon>
        <taxon>Artiodactyla</taxon>
        <taxon>Suina</taxon>
        <taxon>Suidae</taxon>
        <taxon>Sus</taxon>
    </lineage>
</organism>
<evidence type="ECO:0000256" key="4">
    <source>
        <dbReference type="ARBA" id="ARBA00022553"/>
    </source>
</evidence>
<dbReference type="InterPro" id="IPR036028">
    <property type="entry name" value="SH3-like_dom_sf"/>
</dbReference>
<dbReference type="SUPFAM" id="SSF50044">
    <property type="entry name" value="SH3-domain"/>
    <property type="match status" value="1"/>
</dbReference>
<dbReference type="SUPFAM" id="SSF140741">
    <property type="entry name" value="RUN domain-like"/>
    <property type="match status" value="1"/>
</dbReference>
<dbReference type="InterPro" id="IPR047343">
    <property type="entry name" value="RUSC1_2"/>
</dbReference>
<dbReference type="InterPro" id="IPR037213">
    <property type="entry name" value="Run_dom_sf"/>
</dbReference>
<dbReference type="InterPro" id="IPR047341">
    <property type="entry name" value="RUN_RUSC1"/>
</dbReference>
<protein>
    <submittedName>
        <fullName evidence="9">RUN and SH3 domain containing 1</fullName>
    </submittedName>
</protein>
<feature type="compositionally biased region" description="Low complexity" evidence="6">
    <location>
        <begin position="96"/>
        <end position="118"/>
    </location>
</feature>
<evidence type="ECO:0000313" key="10">
    <source>
        <dbReference type="Proteomes" id="UP000694570"/>
    </source>
</evidence>
<dbReference type="Proteomes" id="UP000694570">
    <property type="component" value="Unplaced"/>
</dbReference>
<sequence>MLSPQRALLCNLNHIHLQHVSLGLHLSRRPELREGPLSTSPPPGDTGGKESRGPCSGTLVDANSNSPAVPCRCCQEHGPGLENRQVPVQEEEGAASPSDPGCSSSLSSCSDFSPDESPISVYSRELPGNEDVHPQPSIVPLEQGSPLASAGTGACSPDSFCCSPDSCSGTSSPTGPSLDSNCNALTTCQDLPSPGLEEEDEGGEQDLSTPDLPEGDDGKIDAGKTEPSWKINPIWKIDTENTGAGWKITENNNSGWRVNGNTNTNWKAEPGKFDSGWKTNAGITDLGSKTDAGKIDGGWRSDVSEEPVPHRTITSFHELAQKRKRGPGLPLVPQAKKDRSDWLIVFSPDTELPPTGSLGGSPAPPREVTTFKELRSRNRAPPPPVPPRDPPPGWALVPPRPPPPPVPPRRKKNRPGLQPIAEGQTEEGRAGSPAVGEEAPAAKEPEEPGAQAGLEVRSSWSFAGVPGAQRLWMAEAQSGTGQLQEQKKGLLIAVSASVDKIISHFGAARNLVQKAQLGDSRLSPDVGHLVLTTLCPALHALVADGLKPFQKDLITGQRRSSPWSVVEASVKPASSTRSLGTLYSQVSRLAPLRSSRSRFHAFILGLLNTKQLEVWFSSLQEDAGLLSLLYLPTGFFSLARSGCPSLSTELLLLLQPLSVLTFHLDLLFEHHHHLPLGPPQAPAPSSSPPALQQTVQAMLHWGGRLAQSLKGASGQTPPGPSAPSSPPTPGSWWEQLTQASRVYASGGTEGFPLPRWGSRRHGTAAEVAQERSLPTEEATPGRGVWLGRLFGVPGGLAETESGAPKSRRPSSWLPPTVSMLALMKWGAPPETHSSPEELKASAPSMAQTHRAVRALCDHTAAGPDQLSFRRGEVLRVIATVDEDWLRCGRDGVEGLVPVGMHKGISLFLSAKWNSNLPLSSSSVSRLCQYRICLSPKTRRASSLLPAYGNFPHFTHPMLPVFMMYSCYTRC</sequence>
<dbReference type="SMART" id="SM00326">
    <property type="entry name" value="SH3"/>
    <property type="match status" value="1"/>
</dbReference>
<evidence type="ECO:0000256" key="1">
    <source>
        <dbReference type="ARBA" id="ARBA00004496"/>
    </source>
</evidence>
<keyword evidence="2 5" id="KW-0728">SH3 domain</keyword>
<evidence type="ECO:0000256" key="5">
    <source>
        <dbReference type="PROSITE-ProRule" id="PRU00192"/>
    </source>
</evidence>
<dbReference type="Ensembl" id="ENSSSCT00030021607.1">
    <property type="protein sequence ID" value="ENSSSCP00030009759.1"/>
    <property type="gene ID" value="ENSSSCG00030015591.1"/>
</dbReference>
<dbReference type="Pfam" id="PF02759">
    <property type="entry name" value="RUN"/>
    <property type="match status" value="1"/>
</dbReference>
<dbReference type="Gene3D" id="1.20.58.900">
    <property type="match status" value="1"/>
</dbReference>
<dbReference type="FunFam" id="1.20.58.900:FF:000006">
    <property type="entry name" value="RUN and SH3 domain containing 1"/>
    <property type="match status" value="1"/>
</dbReference>
<feature type="domain" description="RUN" evidence="8">
    <location>
        <begin position="525"/>
        <end position="669"/>
    </location>
</feature>
<feature type="domain" description="SH3" evidence="7">
    <location>
        <begin position="847"/>
        <end position="906"/>
    </location>
</feature>
<evidence type="ECO:0000256" key="6">
    <source>
        <dbReference type="SAM" id="MobiDB-lite"/>
    </source>
</evidence>
<feature type="region of interest" description="Disordered" evidence="6">
    <location>
        <begin position="347"/>
        <end position="452"/>
    </location>
</feature>
<feature type="compositionally biased region" description="Pro residues" evidence="6">
    <location>
        <begin position="380"/>
        <end position="407"/>
    </location>
</feature>
<keyword evidence="4" id="KW-0597">Phosphoprotein</keyword>
<dbReference type="Pfam" id="PF14604">
    <property type="entry name" value="SH3_9"/>
    <property type="match status" value="1"/>
</dbReference>
<feature type="region of interest" description="Disordered" evidence="6">
    <location>
        <begin position="747"/>
        <end position="780"/>
    </location>
</feature>
<evidence type="ECO:0000313" key="9">
    <source>
        <dbReference type="Ensembl" id="ENSSSCP00030009759.1"/>
    </source>
</evidence>
<dbReference type="AlphaFoldDB" id="A0A8D0VSA0"/>
<dbReference type="InterPro" id="IPR004012">
    <property type="entry name" value="Run_dom"/>
</dbReference>